<comment type="caution">
    <text evidence="2">The sequence shown here is derived from an EMBL/GenBank/DDBJ whole genome shotgun (WGS) entry which is preliminary data.</text>
</comment>
<dbReference type="RefSeq" id="WP_238275103.1">
    <property type="nucleotide sequence ID" value="NZ_BPQR01000028.1"/>
</dbReference>
<keyword evidence="3" id="KW-1185">Reference proteome</keyword>
<dbReference type="CDD" id="cd08916">
    <property type="entry name" value="TrHb3_P"/>
    <property type="match status" value="1"/>
</dbReference>
<dbReference type="EMBL" id="BPQR01000028">
    <property type="protein sequence ID" value="GJE06412.1"/>
    <property type="molecule type" value="Genomic_DNA"/>
</dbReference>
<gene>
    <name evidence="2" type="primary">ctb</name>
    <name evidence="2" type="ORF">AOPFMNJM_1730</name>
</gene>
<dbReference type="InterPro" id="IPR012292">
    <property type="entry name" value="Globin/Proto"/>
</dbReference>
<organism evidence="2 3">
    <name type="scientific">Methylobacterium jeotgali</name>
    <dbReference type="NCBI Taxonomy" id="381630"/>
    <lineage>
        <taxon>Bacteria</taxon>
        <taxon>Pseudomonadati</taxon>
        <taxon>Pseudomonadota</taxon>
        <taxon>Alphaproteobacteria</taxon>
        <taxon>Hyphomicrobiales</taxon>
        <taxon>Methylobacteriaceae</taxon>
        <taxon>Methylobacterium</taxon>
    </lineage>
</organism>
<reference evidence="2" key="2">
    <citation type="submission" date="2021-08" db="EMBL/GenBank/DDBJ databases">
        <authorList>
            <person name="Tani A."/>
            <person name="Ola A."/>
            <person name="Ogura Y."/>
            <person name="Katsura K."/>
            <person name="Hayashi T."/>
        </authorList>
    </citation>
    <scope>NUCLEOTIDE SEQUENCE</scope>
    <source>
        <strain evidence="2">LMG 23639</strain>
    </source>
</reference>
<reference evidence="2" key="1">
    <citation type="journal article" date="2021" name="Front. Microbiol.">
        <title>Comprehensive Comparative Genomics and Phenotyping of Methylobacterium Species.</title>
        <authorList>
            <person name="Alessa O."/>
            <person name="Ogura Y."/>
            <person name="Fujitani Y."/>
            <person name="Takami H."/>
            <person name="Hayashi T."/>
            <person name="Sahin N."/>
            <person name="Tani A."/>
        </authorList>
    </citation>
    <scope>NUCLEOTIDE SEQUENCE</scope>
    <source>
        <strain evidence="2">LMG 23639</strain>
    </source>
</reference>
<dbReference type="SUPFAM" id="SSF46458">
    <property type="entry name" value="Globin-like"/>
    <property type="match status" value="1"/>
</dbReference>
<evidence type="ECO:0000256" key="1">
    <source>
        <dbReference type="SAM" id="MobiDB-lite"/>
    </source>
</evidence>
<sequence>MSAQPPVLSEAELPALLARFYGRVRLDPELGPIFEDAVHDWPAHLARIGDFWSSVLFGSGRYKGNPFGVHQRHAPRLSPALFARWLALWEETTAEMLAPDAAALLREKAHRIADSLQQGLFFRPEEHGPAGRGRVQAAAPTG</sequence>
<dbReference type="Proteomes" id="UP001055102">
    <property type="component" value="Unassembled WGS sequence"/>
</dbReference>
<feature type="region of interest" description="Disordered" evidence="1">
    <location>
        <begin position="123"/>
        <end position="142"/>
    </location>
</feature>
<dbReference type="InterPro" id="IPR009050">
    <property type="entry name" value="Globin-like_sf"/>
</dbReference>
<proteinExistence type="predicted"/>
<protein>
    <submittedName>
        <fullName evidence="2">Group 3 truncated hemoglobin ctb</fullName>
    </submittedName>
</protein>
<evidence type="ECO:0000313" key="2">
    <source>
        <dbReference type="EMBL" id="GJE06412.1"/>
    </source>
</evidence>
<evidence type="ECO:0000313" key="3">
    <source>
        <dbReference type="Proteomes" id="UP001055102"/>
    </source>
</evidence>
<name>A0ABQ4STJ7_9HYPH</name>
<dbReference type="Gene3D" id="1.10.490.10">
    <property type="entry name" value="Globins"/>
    <property type="match status" value="1"/>
</dbReference>
<accession>A0ABQ4STJ7</accession>